<dbReference type="HOGENOM" id="CLU_2850527_0_0_1"/>
<evidence type="ECO:0000313" key="2">
    <source>
        <dbReference type="EMBL" id="KIM71753.1"/>
    </source>
</evidence>
<reference evidence="2 3" key="1">
    <citation type="submission" date="2014-04" db="EMBL/GenBank/DDBJ databases">
        <authorList>
            <consortium name="DOE Joint Genome Institute"/>
            <person name="Kuo A."/>
            <person name="Tarkka M."/>
            <person name="Buscot F."/>
            <person name="Kohler A."/>
            <person name="Nagy L.G."/>
            <person name="Floudas D."/>
            <person name="Copeland A."/>
            <person name="Barry K.W."/>
            <person name="Cichocki N."/>
            <person name="Veneault-Fourrey C."/>
            <person name="LaButti K."/>
            <person name="Lindquist E.A."/>
            <person name="Lipzen A."/>
            <person name="Lundell T."/>
            <person name="Morin E."/>
            <person name="Murat C."/>
            <person name="Sun H."/>
            <person name="Tunlid A."/>
            <person name="Henrissat B."/>
            <person name="Grigoriev I.V."/>
            <person name="Hibbett D.S."/>
            <person name="Martin F."/>
            <person name="Nordberg H.P."/>
            <person name="Cantor M.N."/>
            <person name="Hua S.X."/>
        </authorList>
    </citation>
    <scope>NUCLEOTIDE SEQUENCE [LARGE SCALE GENOMIC DNA]</scope>
    <source>
        <strain evidence="2 3">F 1598</strain>
    </source>
</reference>
<protein>
    <submittedName>
        <fullName evidence="2">Uncharacterized protein</fullName>
    </submittedName>
</protein>
<dbReference type="InParanoid" id="A0A0C3AD88"/>
<organism evidence="2 3">
    <name type="scientific">Piloderma croceum (strain F 1598)</name>
    <dbReference type="NCBI Taxonomy" id="765440"/>
    <lineage>
        <taxon>Eukaryota</taxon>
        <taxon>Fungi</taxon>
        <taxon>Dikarya</taxon>
        <taxon>Basidiomycota</taxon>
        <taxon>Agaricomycotina</taxon>
        <taxon>Agaricomycetes</taxon>
        <taxon>Agaricomycetidae</taxon>
        <taxon>Atheliales</taxon>
        <taxon>Atheliaceae</taxon>
        <taxon>Piloderma</taxon>
    </lineage>
</organism>
<keyword evidence="3" id="KW-1185">Reference proteome</keyword>
<dbReference type="EMBL" id="KN833219">
    <property type="protein sequence ID" value="KIM71753.1"/>
    <property type="molecule type" value="Genomic_DNA"/>
</dbReference>
<name>A0A0C3AD88_PILCF</name>
<gene>
    <name evidence="2" type="ORF">PILCRDRAFT_16767</name>
</gene>
<accession>A0A0C3AD88</accession>
<reference evidence="3" key="2">
    <citation type="submission" date="2015-01" db="EMBL/GenBank/DDBJ databases">
        <title>Evolutionary Origins and Diversification of the Mycorrhizal Mutualists.</title>
        <authorList>
            <consortium name="DOE Joint Genome Institute"/>
            <consortium name="Mycorrhizal Genomics Consortium"/>
            <person name="Kohler A."/>
            <person name="Kuo A."/>
            <person name="Nagy L.G."/>
            <person name="Floudas D."/>
            <person name="Copeland A."/>
            <person name="Barry K.W."/>
            <person name="Cichocki N."/>
            <person name="Veneault-Fourrey C."/>
            <person name="LaButti K."/>
            <person name="Lindquist E.A."/>
            <person name="Lipzen A."/>
            <person name="Lundell T."/>
            <person name="Morin E."/>
            <person name="Murat C."/>
            <person name="Riley R."/>
            <person name="Ohm R."/>
            <person name="Sun H."/>
            <person name="Tunlid A."/>
            <person name="Henrissat B."/>
            <person name="Grigoriev I.V."/>
            <person name="Hibbett D.S."/>
            <person name="Martin F."/>
        </authorList>
    </citation>
    <scope>NUCLEOTIDE SEQUENCE [LARGE SCALE GENOMIC DNA]</scope>
    <source>
        <strain evidence="3">F 1598</strain>
    </source>
</reference>
<dbReference type="Proteomes" id="UP000054166">
    <property type="component" value="Unassembled WGS sequence"/>
</dbReference>
<feature type="compositionally biased region" description="Basic and acidic residues" evidence="1">
    <location>
        <begin position="50"/>
        <end position="65"/>
    </location>
</feature>
<dbReference type="AlphaFoldDB" id="A0A0C3AD88"/>
<evidence type="ECO:0000313" key="3">
    <source>
        <dbReference type="Proteomes" id="UP000054166"/>
    </source>
</evidence>
<proteinExistence type="predicted"/>
<sequence length="65" mass="7683">MHLPLPNHRYTLLYILLLKVPHERLEYYAFPCMIIGPHEQPSDPVDEQEEARLDEPDGREEVQAE</sequence>
<evidence type="ECO:0000256" key="1">
    <source>
        <dbReference type="SAM" id="MobiDB-lite"/>
    </source>
</evidence>
<feature type="region of interest" description="Disordered" evidence="1">
    <location>
        <begin position="38"/>
        <end position="65"/>
    </location>
</feature>